<dbReference type="GO" id="GO:0003677">
    <property type="term" value="F:DNA binding"/>
    <property type="evidence" value="ECO:0007669"/>
    <property type="project" value="UniProtKB-KW"/>
</dbReference>
<proteinExistence type="predicted"/>
<sequence>MASSSSEPTAMQKWINSETNKPNFARHGQENLEARTVAASELIVEGFYHHAFKGIIQFLRMAERYATGGHHIQGRALQQHANAILKAKGRGGTASQKWAQRFMKRWGRYFHRRKAASRDVKRKAMQDRACVEAFFQDWSNFIARHDIRRENIWNFDETGFMVGYINKGTFLWTFNDIEKPVLSDSHETVSLFPLPPHLTHYLQPLDVGVFRSYKHWHQQVVYREVADGASDFGKTDFLYHLQEIRNRTFKKHTMLSTWEKCGLFPHKPSMVLDNLQDALSSLTKEVDKRDLPCFIQEGNFDQARKAANTLALNGITATDEMRRVKEKQLSRAALKEKTRVIGKYGPLSVYDARVRVARDEYNRLGAKAEEQRRMKKKEARDEAAYLRRWLRDVRGTVRNSIKETRTSQMRLQGGWTKGDRRVHLNSTEWLCYRWCTFRELSYKRKFYDSLTYHHEYDHAAVHEAADLVILEHKERTRSRKVLSLEADGVDIPLNDIDETSSNDSKAVDEDEGLEIDESTIVCRI</sequence>
<dbReference type="Proteomes" id="UP000824596">
    <property type="component" value="Unassembled WGS sequence"/>
</dbReference>
<comment type="caution">
    <text evidence="3">The sequence shown here is derived from an EMBL/GenBank/DDBJ whole genome shotgun (WGS) entry which is preliminary data.</text>
</comment>
<dbReference type="InterPro" id="IPR006600">
    <property type="entry name" value="HTH_CenpB_DNA-bd_dom"/>
</dbReference>
<dbReference type="RefSeq" id="XP_044720099.1">
    <property type="nucleotide sequence ID" value="XM_044865159.1"/>
</dbReference>
<dbReference type="EMBL" id="JAIZPD010000006">
    <property type="protein sequence ID" value="KAH0962586.1"/>
    <property type="molecule type" value="Genomic_DNA"/>
</dbReference>
<evidence type="ECO:0000313" key="4">
    <source>
        <dbReference type="Proteomes" id="UP000824596"/>
    </source>
</evidence>
<protein>
    <recommendedName>
        <fullName evidence="2">HTH CENPB-type domain-containing protein</fullName>
    </recommendedName>
</protein>
<dbReference type="Pfam" id="PF03221">
    <property type="entry name" value="HTH_Tnp_Tc5"/>
    <property type="match status" value="1"/>
</dbReference>
<organism evidence="3 4">
    <name type="scientific">Hirsutella rhossiliensis</name>
    <dbReference type="NCBI Taxonomy" id="111463"/>
    <lineage>
        <taxon>Eukaryota</taxon>
        <taxon>Fungi</taxon>
        <taxon>Dikarya</taxon>
        <taxon>Ascomycota</taxon>
        <taxon>Pezizomycotina</taxon>
        <taxon>Sordariomycetes</taxon>
        <taxon>Hypocreomycetidae</taxon>
        <taxon>Hypocreales</taxon>
        <taxon>Ophiocordycipitaceae</taxon>
        <taxon>Hirsutella</taxon>
    </lineage>
</organism>
<gene>
    <name evidence="3" type="ORF">HRG_06688</name>
</gene>
<feature type="domain" description="HTH CENPB-type" evidence="2">
    <location>
        <begin position="69"/>
        <end position="108"/>
    </location>
</feature>
<dbReference type="OrthoDB" id="5153534at2759"/>
<accession>A0A9P8SJ12</accession>
<keyword evidence="4" id="KW-1185">Reference proteome</keyword>
<keyword evidence="1" id="KW-0238">DNA-binding</keyword>
<name>A0A9P8SJ12_9HYPO</name>
<reference evidence="3" key="1">
    <citation type="submission" date="2021-09" db="EMBL/GenBank/DDBJ databases">
        <title>A high-quality genome of the endoparasitic fungus Hirsutella rhossiliensis with a comparison of Hirsutella genomes reveals transposable elements contributing to genome size variation.</title>
        <authorList>
            <person name="Lin R."/>
            <person name="Jiao Y."/>
            <person name="Sun X."/>
            <person name="Ling J."/>
            <person name="Xie B."/>
            <person name="Cheng X."/>
        </authorList>
    </citation>
    <scope>NUCLEOTIDE SEQUENCE</scope>
    <source>
        <strain evidence="3">HR02</strain>
    </source>
</reference>
<dbReference type="AlphaFoldDB" id="A0A9P8SJ12"/>
<evidence type="ECO:0000313" key="3">
    <source>
        <dbReference type="EMBL" id="KAH0962586.1"/>
    </source>
</evidence>
<evidence type="ECO:0000259" key="2">
    <source>
        <dbReference type="Pfam" id="PF03221"/>
    </source>
</evidence>
<dbReference type="GeneID" id="68355817"/>
<evidence type="ECO:0000256" key="1">
    <source>
        <dbReference type="ARBA" id="ARBA00023125"/>
    </source>
</evidence>